<accession>A0A8K0N883</accession>
<evidence type="ECO:0000313" key="4">
    <source>
        <dbReference type="EMBL" id="KAG1362333.1"/>
    </source>
</evidence>
<dbReference type="Pfam" id="PF09759">
    <property type="entry name" value="Atx10homo_assoc"/>
    <property type="match status" value="1"/>
</dbReference>
<dbReference type="InterPro" id="IPR011989">
    <property type="entry name" value="ARM-like"/>
</dbReference>
<dbReference type="PANTHER" id="PTHR13255:SF0">
    <property type="entry name" value="ATAXIN-10"/>
    <property type="match status" value="1"/>
</dbReference>
<protein>
    <submittedName>
        <fullName evidence="4">Ataxin-10</fullName>
    </submittedName>
</protein>
<dbReference type="GO" id="GO:0051301">
    <property type="term" value="P:cell division"/>
    <property type="evidence" value="ECO:0007669"/>
    <property type="project" value="UniProtKB-KW"/>
</dbReference>
<reference evidence="4" key="1">
    <citation type="journal article" date="2017" name="Gigascience">
        <title>The genome draft of coconut (Cocos nucifera).</title>
        <authorList>
            <person name="Xiao Y."/>
            <person name="Xu P."/>
            <person name="Fan H."/>
            <person name="Baudouin L."/>
            <person name="Xia W."/>
            <person name="Bocs S."/>
            <person name="Xu J."/>
            <person name="Li Q."/>
            <person name="Guo A."/>
            <person name="Zhou L."/>
            <person name="Li J."/>
            <person name="Wu Y."/>
            <person name="Ma Z."/>
            <person name="Armero A."/>
            <person name="Issali A.E."/>
            <person name="Liu N."/>
            <person name="Peng M."/>
            <person name="Yang Y."/>
        </authorList>
    </citation>
    <scope>NUCLEOTIDE SEQUENCE</scope>
    <source>
        <tissue evidence="4">Spear leaf of Hainan Tall coconut</tissue>
    </source>
</reference>
<evidence type="ECO:0000256" key="1">
    <source>
        <dbReference type="ARBA" id="ARBA00022618"/>
    </source>
</evidence>
<dbReference type="GO" id="GO:0005829">
    <property type="term" value="C:cytosol"/>
    <property type="evidence" value="ECO:0007669"/>
    <property type="project" value="TreeGrafter"/>
</dbReference>
<dbReference type="InterPro" id="IPR016024">
    <property type="entry name" value="ARM-type_fold"/>
</dbReference>
<organism evidence="4 5">
    <name type="scientific">Cocos nucifera</name>
    <name type="common">Coconut palm</name>
    <dbReference type="NCBI Taxonomy" id="13894"/>
    <lineage>
        <taxon>Eukaryota</taxon>
        <taxon>Viridiplantae</taxon>
        <taxon>Streptophyta</taxon>
        <taxon>Embryophyta</taxon>
        <taxon>Tracheophyta</taxon>
        <taxon>Spermatophyta</taxon>
        <taxon>Magnoliopsida</taxon>
        <taxon>Liliopsida</taxon>
        <taxon>Arecaceae</taxon>
        <taxon>Arecoideae</taxon>
        <taxon>Cocoseae</taxon>
        <taxon>Attaleinae</taxon>
        <taxon>Cocos</taxon>
    </lineage>
</organism>
<keyword evidence="1" id="KW-0132">Cell division</keyword>
<dbReference type="InterPro" id="IPR051374">
    <property type="entry name" value="Ataxin-10/CTR86_families"/>
</dbReference>
<evidence type="ECO:0000313" key="5">
    <source>
        <dbReference type="Proteomes" id="UP000797356"/>
    </source>
</evidence>
<comment type="caution">
    <text evidence="4">The sequence shown here is derived from an EMBL/GenBank/DDBJ whole genome shotgun (WGS) entry which is preliminary data.</text>
</comment>
<dbReference type="InterPro" id="IPR019156">
    <property type="entry name" value="Ataxin-10_domain"/>
</dbReference>
<proteinExistence type="predicted"/>
<dbReference type="Proteomes" id="UP000797356">
    <property type="component" value="Chromosome 10"/>
</dbReference>
<dbReference type="PANTHER" id="PTHR13255">
    <property type="entry name" value="ATAXIN-10"/>
    <property type="match status" value="1"/>
</dbReference>
<evidence type="ECO:0000259" key="3">
    <source>
        <dbReference type="Pfam" id="PF09759"/>
    </source>
</evidence>
<reference evidence="4" key="2">
    <citation type="submission" date="2019-07" db="EMBL/GenBank/DDBJ databases">
        <authorList>
            <person name="Yang Y."/>
            <person name="Bocs S."/>
            <person name="Baudouin L."/>
        </authorList>
    </citation>
    <scope>NUCLEOTIDE SEQUENCE</scope>
    <source>
        <tissue evidence="4">Spear leaf of Hainan Tall coconut</tissue>
    </source>
</reference>
<dbReference type="EMBL" id="CM017881">
    <property type="protein sequence ID" value="KAG1362333.1"/>
    <property type="molecule type" value="Genomic_DNA"/>
</dbReference>
<dbReference type="Gene3D" id="1.25.10.10">
    <property type="entry name" value="Leucine-rich Repeat Variant"/>
    <property type="match status" value="2"/>
</dbReference>
<feature type="domain" description="Ataxin-10" evidence="3">
    <location>
        <begin position="367"/>
        <end position="461"/>
    </location>
</feature>
<dbReference type="SUPFAM" id="SSF48371">
    <property type="entry name" value="ARM repeat"/>
    <property type="match status" value="1"/>
</dbReference>
<dbReference type="OrthoDB" id="379794at2759"/>
<sequence length="469" mass="51291">MADGEIVFPGETLESLLEASKTPEGRWRLASAGTLDAILRLPSFPPHTLLHCLHLLRNLCAGEAANQDSFIESGGPDRIAAVLLGPPPAPPEILRAGLQLLGNVALAGEAHRSAVWARFFPSGFLELARVREPGVCDPLCMVLDTCCSSDGGRRRLEELCGVERGLPILLEIITTAATAGHHEEWLEWLLSKVCIEEPYFSLLFSKLGPSNVSHNSSDVGDQYTIFTNEQAFLLGMLSKCLTERPEDIAVSNDFALNILKVLKAASTIVDFNSRGSSALPTGSPEINVLGYSLAILRDICAWENPTSPATEAPIDSLLSARFLELLLSYLHQLEPPSTVRKSMVHVKDQIIQPSLTDSSKVCPYQGYRRDVVSVIGNCLHRRKQVQDETRLLNGIPLLLQQCVVDEDNPFLREWGLLAVRNLLEGNEENQCAVAQLELQEPVVTPEIAGLGLKVEVDKESRCAKLVNIS</sequence>
<evidence type="ECO:0000256" key="2">
    <source>
        <dbReference type="ARBA" id="ARBA00023306"/>
    </source>
</evidence>
<keyword evidence="2" id="KW-0131">Cell cycle</keyword>
<keyword evidence="5" id="KW-1185">Reference proteome</keyword>
<gene>
    <name evidence="4" type="ORF">COCNU_10G005520</name>
</gene>
<dbReference type="AlphaFoldDB" id="A0A8K0N883"/>
<name>A0A8K0N883_COCNU</name>